<evidence type="ECO:0000313" key="3">
    <source>
        <dbReference type="Proteomes" id="UP000583454"/>
    </source>
</evidence>
<gene>
    <name evidence="2" type="ORF">HNR00_003536</name>
</gene>
<protein>
    <recommendedName>
        <fullName evidence="4">HNH endonuclease</fullName>
    </recommendedName>
</protein>
<dbReference type="EMBL" id="JACHOP010000017">
    <property type="protein sequence ID" value="MBB5758809.1"/>
    <property type="molecule type" value="Genomic_DNA"/>
</dbReference>
<dbReference type="RefSeq" id="WP_183571573.1">
    <property type="nucleotide sequence ID" value="NZ_JACHOP010000017.1"/>
</dbReference>
<feature type="region of interest" description="Disordered" evidence="1">
    <location>
        <begin position="103"/>
        <end position="130"/>
    </location>
</feature>
<proteinExistence type="predicted"/>
<dbReference type="Proteomes" id="UP000583454">
    <property type="component" value="Unassembled WGS sequence"/>
</dbReference>
<dbReference type="Gene3D" id="1.10.30.50">
    <property type="match status" value="1"/>
</dbReference>
<sequence>MIRCDAVTYEDVGTTPRRPLTPSQKLELYEQQKGICPLCGLFMRPGKRLIDEHLRALGLGGSNDFGNRAIVHEACALAKTHGPTGDLTVIADAKAQKRAILGFERPKGRPLPGTKASGLKRGFDGRVTRR</sequence>
<comment type="caution">
    <text evidence="2">The sequence shown here is derived from an EMBL/GenBank/DDBJ whole genome shotgun (WGS) entry which is preliminary data.</text>
</comment>
<evidence type="ECO:0000256" key="1">
    <source>
        <dbReference type="SAM" id="MobiDB-lite"/>
    </source>
</evidence>
<evidence type="ECO:0008006" key="4">
    <source>
        <dbReference type="Google" id="ProtNLM"/>
    </source>
</evidence>
<name>A0A840ZLB2_9HYPH</name>
<reference evidence="2 3" key="1">
    <citation type="submission" date="2020-08" db="EMBL/GenBank/DDBJ databases">
        <title>Genomic Encyclopedia of Type Strains, Phase IV (KMG-IV): sequencing the most valuable type-strain genomes for metagenomic binning, comparative biology and taxonomic classification.</title>
        <authorList>
            <person name="Goeker M."/>
        </authorList>
    </citation>
    <scope>NUCLEOTIDE SEQUENCE [LARGE SCALE GENOMIC DNA]</scope>
    <source>
        <strain evidence="2 3">DSM 2163</strain>
    </source>
</reference>
<organism evidence="2 3">
    <name type="scientific">Methylorubrum rhodinum</name>
    <dbReference type="NCBI Taxonomy" id="29428"/>
    <lineage>
        <taxon>Bacteria</taxon>
        <taxon>Pseudomonadati</taxon>
        <taxon>Pseudomonadota</taxon>
        <taxon>Alphaproteobacteria</taxon>
        <taxon>Hyphomicrobiales</taxon>
        <taxon>Methylobacteriaceae</taxon>
        <taxon>Methylorubrum</taxon>
    </lineage>
</organism>
<keyword evidence="3" id="KW-1185">Reference proteome</keyword>
<evidence type="ECO:0000313" key="2">
    <source>
        <dbReference type="EMBL" id="MBB5758809.1"/>
    </source>
</evidence>
<dbReference type="AlphaFoldDB" id="A0A840ZLB2"/>
<feature type="compositionally biased region" description="Basic and acidic residues" evidence="1">
    <location>
        <begin position="121"/>
        <end position="130"/>
    </location>
</feature>
<accession>A0A840ZLB2</accession>